<dbReference type="AlphaFoldDB" id="A0A506Y5P2"/>
<comment type="caution">
    <text evidence="2">The sequence shown here is derived from an EMBL/GenBank/DDBJ whole genome shotgun (WGS) entry which is preliminary data.</text>
</comment>
<gene>
    <name evidence="2" type="ORF">FJ657_07775</name>
</gene>
<proteinExistence type="predicted"/>
<dbReference type="InterPro" id="IPR032710">
    <property type="entry name" value="NTF2-like_dom_sf"/>
</dbReference>
<dbReference type="RefSeq" id="WP_141163119.1">
    <property type="nucleotide sequence ID" value="NZ_VHQG01000002.1"/>
</dbReference>
<dbReference type="EMBL" id="VHQG01000002">
    <property type="protein sequence ID" value="TPW75759.1"/>
    <property type="molecule type" value="Genomic_DNA"/>
</dbReference>
<dbReference type="Proteomes" id="UP000316252">
    <property type="component" value="Unassembled WGS sequence"/>
</dbReference>
<dbReference type="InterPro" id="IPR037401">
    <property type="entry name" value="SnoaL-like"/>
</dbReference>
<sequence>MDIETWMRGYETAWRSNDGDDIGALFTDDAEYRTEPWTPPWHGRDEIVRRWIERADDPGGWTFSWHVAGVDAGTATAFVQGETRYGELAITYSNLWVIRFADDGRAASFTEWWMDQAHASEETEPTV</sequence>
<keyword evidence="3" id="KW-1185">Reference proteome</keyword>
<accession>A0A506Y5P2</accession>
<evidence type="ECO:0000259" key="1">
    <source>
        <dbReference type="Pfam" id="PF12680"/>
    </source>
</evidence>
<reference evidence="2 3" key="1">
    <citation type="submission" date="2019-06" db="EMBL/GenBank/DDBJ databases">
        <authorList>
            <person name="Li F."/>
        </authorList>
    </citation>
    <scope>NUCLEOTIDE SEQUENCE [LARGE SCALE GENOMIC DNA]</scope>
    <source>
        <strain evidence="2 3">10F1D-1</strain>
    </source>
</reference>
<evidence type="ECO:0000313" key="3">
    <source>
        <dbReference type="Proteomes" id="UP000316252"/>
    </source>
</evidence>
<dbReference type="Gene3D" id="3.10.450.50">
    <property type="match status" value="1"/>
</dbReference>
<name>A0A506Y5P2_9MICO</name>
<dbReference type="OrthoDB" id="8526151at2"/>
<dbReference type="SUPFAM" id="SSF54427">
    <property type="entry name" value="NTF2-like"/>
    <property type="match status" value="1"/>
</dbReference>
<organism evidence="2 3">
    <name type="scientific">Schumannella soli</name>
    <dbReference type="NCBI Taxonomy" id="2590779"/>
    <lineage>
        <taxon>Bacteria</taxon>
        <taxon>Bacillati</taxon>
        <taxon>Actinomycetota</taxon>
        <taxon>Actinomycetes</taxon>
        <taxon>Micrococcales</taxon>
        <taxon>Microbacteriaceae</taxon>
        <taxon>Schumannella</taxon>
    </lineage>
</organism>
<dbReference type="Pfam" id="PF12680">
    <property type="entry name" value="SnoaL_2"/>
    <property type="match status" value="1"/>
</dbReference>
<evidence type="ECO:0000313" key="2">
    <source>
        <dbReference type="EMBL" id="TPW75759.1"/>
    </source>
</evidence>
<protein>
    <submittedName>
        <fullName evidence="2">Nuclear transport factor 2 family protein</fullName>
    </submittedName>
</protein>
<feature type="domain" description="SnoaL-like" evidence="1">
    <location>
        <begin position="10"/>
        <end position="107"/>
    </location>
</feature>